<dbReference type="Proteomes" id="UP000798662">
    <property type="component" value="Chromosome 2"/>
</dbReference>
<keyword evidence="2" id="KW-1185">Reference proteome</keyword>
<organism evidence="1 2">
    <name type="scientific">Pyropia yezoensis</name>
    <name type="common">Susabi-nori</name>
    <name type="synonym">Porphyra yezoensis</name>
    <dbReference type="NCBI Taxonomy" id="2788"/>
    <lineage>
        <taxon>Eukaryota</taxon>
        <taxon>Rhodophyta</taxon>
        <taxon>Bangiophyceae</taxon>
        <taxon>Bangiales</taxon>
        <taxon>Bangiaceae</taxon>
        <taxon>Pyropia</taxon>
    </lineage>
</organism>
<evidence type="ECO:0000313" key="2">
    <source>
        <dbReference type="Proteomes" id="UP000798662"/>
    </source>
</evidence>
<reference evidence="1" key="1">
    <citation type="submission" date="2019-11" db="EMBL/GenBank/DDBJ databases">
        <title>Nori genome reveals adaptations in red seaweeds to the harsh intertidal environment.</title>
        <authorList>
            <person name="Wang D."/>
            <person name="Mao Y."/>
        </authorList>
    </citation>
    <scope>NUCLEOTIDE SEQUENCE</scope>
    <source>
        <tissue evidence="1">Gametophyte</tissue>
    </source>
</reference>
<gene>
    <name evidence="1" type="ORF">I4F81_007775</name>
</gene>
<name>A0ACC3C5J4_PYRYE</name>
<dbReference type="EMBL" id="CM020619">
    <property type="protein sequence ID" value="KAK1865241.1"/>
    <property type="molecule type" value="Genomic_DNA"/>
</dbReference>
<proteinExistence type="predicted"/>
<accession>A0ACC3C5J4</accession>
<sequence length="359" mass="36000">MAFTIGPSTTTAAFLPPLQTPLPRLAGHVAAGAATAVKRPGVAPRWATSHQRRAPPRAVTISMATPPPPPSSSSPPPAVAADGGSASSAAPALGGDLLILGAGTLGSIAARLWMDGGRDGGPPRSVVAETRTERRHDALRAGGAVPRTREQADAADAAAAGGGSDGGGGDDSTASPAIAPAVTFSNVLFCMPPSSSDDYVAEACRAVACWRGPSAGRLVFTSTAGAYAEENGGVVTEGSPTTPGGGRLGAAEAVIATAGGTVVRLAGLYALGRGAHKFWPVTRRELVDAALAHPTFAGAKAPVFEADIPSPLPGGVPMPAERGGLGKAIDCSRTWEVLGWKPRFESYDAFMRGGCTDNV</sequence>
<evidence type="ECO:0000313" key="1">
    <source>
        <dbReference type="EMBL" id="KAK1865241.1"/>
    </source>
</evidence>
<protein>
    <submittedName>
        <fullName evidence="1">Uncharacterized protein</fullName>
    </submittedName>
</protein>
<comment type="caution">
    <text evidence="1">The sequence shown here is derived from an EMBL/GenBank/DDBJ whole genome shotgun (WGS) entry which is preliminary data.</text>
</comment>